<reference evidence="2 3" key="1">
    <citation type="submission" date="2020-07" db="EMBL/GenBank/DDBJ databases">
        <title>Comparative genomics of pyrophilous fungi reveals a link between fire events and developmental genes.</title>
        <authorList>
            <consortium name="DOE Joint Genome Institute"/>
            <person name="Steindorff A.S."/>
            <person name="Carver A."/>
            <person name="Calhoun S."/>
            <person name="Stillman K."/>
            <person name="Liu H."/>
            <person name="Lipzen A."/>
            <person name="Pangilinan J."/>
            <person name="Labutti K."/>
            <person name="Bruns T.D."/>
            <person name="Grigoriev I.V."/>
        </authorList>
    </citation>
    <scope>NUCLEOTIDE SEQUENCE [LARGE SCALE GENOMIC DNA]</scope>
    <source>
        <strain evidence="2 3">CBS 144469</strain>
    </source>
</reference>
<feature type="region of interest" description="Disordered" evidence="1">
    <location>
        <begin position="224"/>
        <end position="278"/>
    </location>
</feature>
<dbReference type="EMBL" id="JACGCI010000006">
    <property type="protein sequence ID" value="KAF6763342.1"/>
    <property type="molecule type" value="Genomic_DNA"/>
</dbReference>
<proteinExistence type="predicted"/>
<name>A0A8H6IFD5_9AGAR</name>
<comment type="caution">
    <text evidence="2">The sequence shown here is derived from an EMBL/GenBank/DDBJ whole genome shotgun (WGS) entry which is preliminary data.</text>
</comment>
<dbReference type="OrthoDB" id="2959034at2759"/>
<organism evidence="2 3">
    <name type="scientific">Ephemerocybe angulata</name>
    <dbReference type="NCBI Taxonomy" id="980116"/>
    <lineage>
        <taxon>Eukaryota</taxon>
        <taxon>Fungi</taxon>
        <taxon>Dikarya</taxon>
        <taxon>Basidiomycota</taxon>
        <taxon>Agaricomycotina</taxon>
        <taxon>Agaricomycetes</taxon>
        <taxon>Agaricomycetidae</taxon>
        <taxon>Agaricales</taxon>
        <taxon>Agaricineae</taxon>
        <taxon>Psathyrellaceae</taxon>
        <taxon>Ephemerocybe</taxon>
    </lineage>
</organism>
<feature type="region of interest" description="Disordered" evidence="1">
    <location>
        <begin position="322"/>
        <end position="346"/>
    </location>
</feature>
<evidence type="ECO:0000313" key="2">
    <source>
        <dbReference type="EMBL" id="KAF6763342.1"/>
    </source>
</evidence>
<dbReference type="InterPro" id="IPR016024">
    <property type="entry name" value="ARM-type_fold"/>
</dbReference>
<feature type="compositionally biased region" description="Polar residues" evidence="1">
    <location>
        <begin position="330"/>
        <end position="346"/>
    </location>
</feature>
<feature type="compositionally biased region" description="Acidic residues" evidence="1">
    <location>
        <begin position="229"/>
        <end position="274"/>
    </location>
</feature>
<gene>
    <name evidence="2" type="ORF">DFP72DRAFT_841445</name>
</gene>
<dbReference type="SUPFAM" id="SSF48371">
    <property type="entry name" value="ARM repeat"/>
    <property type="match status" value="1"/>
</dbReference>
<dbReference type="AlphaFoldDB" id="A0A8H6IFD5"/>
<keyword evidence="3" id="KW-1185">Reference proteome</keyword>
<dbReference type="Proteomes" id="UP000521943">
    <property type="component" value="Unassembled WGS sequence"/>
</dbReference>
<evidence type="ECO:0000256" key="1">
    <source>
        <dbReference type="SAM" id="MobiDB-lite"/>
    </source>
</evidence>
<accession>A0A8H6IFD5</accession>
<evidence type="ECO:0000313" key="3">
    <source>
        <dbReference type="Proteomes" id="UP000521943"/>
    </source>
</evidence>
<protein>
    <submittedName>
        <fullName evidence="2">Uncharacterized protein</fullName>
    </submittedName>
</protein>
<sequence>MYAEVLVPGALGLVLLKHGLGHIASSILSPLSLPSFTPLLLDLETTPESTHSIPRPCEIIRLTEPLYYVGLHYQSALPPISTVSLTNFREADLLKDTNLIKKIAAIFFDGLFSAADEATALLILNKSRSLCGSEQTLSQLLQTKFFFEHTPFYWVIVNRGGRNSGIPPLLVHMLGICANLSADAQKDIVDACHRILPNDVIFQYIEFRLPALLGPILESLSARVKAEETSDEEDFSDDHEDFDEEGEEEEDEEDEEEEEEEEGEEEEEEEEEPERELHEAINPEPFTPLFCDAPYFPPNYWTELDAQICSSTAQGAVFYLDNRELDEARYSSTGEGSYSTDSEYDS</sequence>